<dbReference type="EMBL" id="JALP01000137">
    <property type="protein sequence ID" value="THG90549.1"/>
    <property type="molecule type" value="Genomic_DNA"/>
</dbReference>
<dbReference type="RefSeq" id="WP_003324562.1">
    <property type="nucleotide sequence ID" value="NZ_ALPT02000058.1"/>
</dbReference>
<dbReference type="OrthoDB" id="2990595at2"/>
<dbReference type="STRING" id="1218173.BALCAV_0215770"/>
<dbReference type="EMBL" id="ALPT02000058">
    <property type="protein sequence ID" value="KGA96506.1"/>
    <property type="molecule type" value="Genomic_DNA"/>
</dbReference>
<dbReference type="InterPro" id="IPR025716">
    <property type="entry name" value="Post-transcriptional_regulator"/>
</dbReference>
<sequence>MEEKQQFEVWRDAVEPAIQSKVDEFHFLGYERVTKEEIWDCLMYQLRKSKEYIHMNQFVNHLLLLKPHVYMNWLTIHAYKEPTDWFVEYEKEEI</sequence>
<protein>
    <submittedName>
        <fullName evidence="1">Uncharacterized protein</fullName>
    </submittedName>
</protein>
<dbReference type="eggNOG" id="ENOG503317Q">
    <property type="taxonomic scope" value="Bacteria"/>
</dbReference>
<name>A0A094WI60_ALKAL</name>
<evidence type="ECO:0000313" key="3">
    <source>
        <dbReference type="Proteomes" id="UP000002754"/>
    </source>
</evidence>
<evidence type="ECO:0000313" key="4">
    <source>
        <dbReference type="Proteomes" id="UP000297014"/>
    </source>
</evidence>
<dbReference type="Proteomes" id="UP000297014">
    <property type="component" value="Unassembled WGS sequence"/>
</dbReference>
<comment type="caution">
    <text evidence="1">The sequence shown here is derived from an EMBL/GenBank/DDBJ whole genome shotgun (WGS) entry which is preliminary data.</text>
</comment>
<keyword evidence="3" id="KW-1185">Reference proteome</keyword>
<reference evidence="1 3" key="1">
    <citation type="journal article" date="2014" name="Genome Announc.">
        <title>Draft Genome Sequence of Bacillus alcalophilus AV1934, a Classic Alkaliphile Isolated from Human Feces in 1934.</title>
        <authorList>
            <person name="Attie O."/>
            <person name="Jayaprakash A."/>
            <person name="Shah H."/>
            <person name="Paulsen I.T."/>
            <person name="Morino M."/>
            <person name="Takahashi Y."/>
            <person name="Narumi I."/>
            <person name="Sachidanandam R."/>
            <person name="Satoh K."/>
            <person name="Ito M."/>
            <person name="Krulwich T.A."/>
        </authorList>
    </citation>
    <scope>NUCLEOTIDE SEQUENCE [LARGE SCALE GENOMIC DNA]</scope>
    <source>
        <strain evidence="1 3">AV1934</strain>
    </source>
</reference>
<evidence type="ECO:0000313" key="1">
    <source>
        <dbReference type="EMBL" id="KGA96506.1"/>
    </source>
</evidence>
<evidence type="ECO:0000313" key="2">
    <source>
        <dbReference type="EMBL" id="THG90549.1"/>
    </source>
</evidence>
<reference evidence="2 4" key="2">
    <citation type="submission" date="2014-01" db="EMBL/GenBank/DDBJ databases">
        <title>Draft genome sequencing of Bacillus alcalophilus CGMCC 1.3604.</title>
        <authorList>
            <person name="Yang J."/>
            <person name="Diao L."/>
            <person name="Yang S."/>
        </authorList>
    </citation>
    <scope>NUCLEOTIDE SEQUENCE [LARGE SCALE GENOMIC DNA]</scope>
    <source>
        <strain evidence="2 4">CGMCC 1.3604</strain>
    </source>
</reference>
<dbReference type="AlphaFoldDB" id="A0A094WI60"/>
<accession>A0A094WI60</accession>
<organism evidence="1 3">
    <name type="scientific">Alkalihalobacillus alcalophilus ATCC 27647 = CGMCC 1.3604</name>
    <dbReference type="NCBI Taxonomy" id="1218173"/>
    <lineage>
        <taxon>Bacteria</taxon>
        <taxon>Bacillati</taxon>
        <taxon>Bacillota</taxon>
        <taxon>Bacilli</taxon>
        <taxon>Bacillales</taxon>
        <taxon>Bacillaceae</taxon>
        <taxon>Alkalihalobacillus</taxon>
    </lineage>
</organism>
<dbReference type="Proteomes" id="UP000002754">
    <property type="component" value="Unassembled WGS sequence"/>
</dbReference>
<proteinExistence type="predicted"/>
<dbReference type="Pfam" id="PF13797">
    <property type="entry name" value="Post_transc_reg"/>
    <property type="match status" value="1"/>
</dbReference>
<gene>
    <name evidence="2" type="ORF">AJ85_10155</name>
    <name evidence="1" type="ORF">BALCAV_0215770</name>
</gene>